<dbReference type="InterPro" id="IPR050383">
    <property type="entry name" value="GlyoxalaseI/FosfomycinResist"/>
</dbReference>
<feature type="domain" description="VOC" evidence="1">
    <location>
        <begin position="5"/>
        <end position="125"/>
    </location>
</feature>
<reference evidence="3" key="1">
    <citation type="journal article" date="2019" name="Int. J. Syst. Evol. Microbiol.">
        <title>The Global Catalogue of Microorganisms (GCM) 10K type strain sequencing project: providing services to taxonomists for standard genome sequencing and annotation.</title>
        <authorList>
            <consortium name="The Broad Institute Genomics Platform"/>
            <consortium name="The Broad Institute Genome Sequencing Center for Infectious Disease"/>
            <person name="Wu L."/>
            <person name="Ma J."/>
        </authorList>
    </citation>
    <scope>NUCLEOTIDE SEQUENCE [LARGE SCALE GENOMIC DNA]</scope>
    <source>
        <strain evidence="3">CGMCC 4.7643</strain>
    </source>
</reference>
<keyword evidence="3" id="KW-1185">Reference proteome</keyword>
<gene>
    <name evidence="2" type="ORF">ACFSYJ_30425</name>
</gene>
<evidence type="ECO:0000313" key="3">
    <source>
        <dbReference type="Proteomes" id="UP001597419"/>
    </source>
</evidence>
<protein>
    <submittedName>
        <fullName evidence="2">VOC family protein</fullName>
    </submittedName>
</protein>
<dbReference type="SUPFAM" id="SSF54593">
    <property type="entry name" value="Glyoxalase/Bleomycin resistance protein/Dihydroxybiphenyl dioxygenase"/>
    <property type="match status" value="1"/>
</dbReference>
<dbReference type="PANTHER" id="PTHR21366">
    <property type="entry name" value="GLYOXALASE FAMILY PROTEIN"/>
    <property type="match status" value="1"/>
</dbReference>
<comment type="caution">
    <text evidence="2">The sequence shown here is derived from an EMBL/GenBank/DDBJ whole genome shotgun (WGS) entry which is preliminary data.</text>
</comment>
<dbReference type="InterPro" id="IPR029068">
    <property type="entry name" value="Glyas_Bleomycin-R_OHBP_Dase"/>
</dbReference>
<organism evidence="2 3">
    <name type="scientific">Amycolatopsis samaneae</name>
    <dbReference type="NCBI Taxonomy" id="664691"/>
    <lineage>
        <taxon>Bacteria</taxon>
        <taxon>Bacillati</taxon>
        <taxon>Actinomycetota</taxon>
        <taxon>Actinomycetes</taxon>
        <taxon>Pseudonocardiales</taxon>
        <taxon>Pseudonocardiaceae</taxon>
        <taxon>Amycolatopsis</taxon>
    </lineage>
</organism>
<dbReference type="Gene3D" id="3.10.180.10">
    <property type="entry name" value="2,3-Dihydroxybiphenyl 1,2-Dioxygenase, domain 1"/>
    <property type="match status" value="1"/>
</dbReference>
<evidence type="ECO:0000313" key="2">
    <source>
        <dbReference type="EMBL" id="MFD2462960.1"/>
    </source>
</evidence>
<sequence>MRIDRLDHLVLTVADLPATIDFYTQVLGMEVVTFRGGRKALTFGTSKINLHEAGHEFEPKALRPTPGSADLCLISADPLDEVVATFARHGIAIEEGPVERTGATGPILSVYVRDPDDNLIEISNYR</sequence>
<dbReference type="InterPro" id="IPR037523">
    <property type="entry name" value="VOC_core"/>
</dbReference>
<proteinExistence type="predicted"/>
<accession>A0ABW5GQ37</accession>
<dbReference type="PROSITE" id="PS51819">
    <property type="entry name" value="VOC"/>
    <property type="match status" value="1"/>
</dbReference>
<dbReference type="CDD" id="cd07253">
    <property type="entry name" value="GLOD5"/>
    <property type="match status" value="1"/>
</dbReference>
<name>A0ABW5GQ37_9PSEU</name>
<dbReference type="InterPro" id="IPR004360">
    <property type="entry name" value="Glyas_Fos-R_dOase_dom"/>
</dbReference>
<dbReference type="PANTHER" id="PTHR21366:SF14">
    <property type="entry name" value="GLYOXALASE DOMAIN-CONTAINING PROTEIN 5"/>
    <property type="match status" value="1"/>
</dbReference>
<evidence type="ECO:0000259" key="1">
    <source>
        <dbReference type="PROSITE" id="PS51819"/>
    </source>
</evidence>
<dbReference type="Proteomes" id="UP001597419">
    <property type="component" value="Unassembled WGS sequence"/>
</dbReference>
<dbReference type="Pfam" id="PF00903">
    <property type="entry name" value="Glyoxalase"/>
    <property type="match status" value="1"/>
</dbReference>
<dbReference type="EMBL" id="JBHUKU010000020">
    <property type="protein sequence ID" value="MFD2462960.1"/>
    <property type="molecule type" value="Genomic_DNA"/>
</dbReference>
<dbReference type="RefSeq" id="WP_345392831.1">
    <property type="nucleotide sequence ID" value="NZ_BAABHG010000005.1"/>
</dbReference>